<dbReference type="Gramene" id="KRH54581">
    <property type="protein sequence ID" value="KRH54581"/>
    <property type="gene ID" value="GLYMA_06G196100"/>
</dbReference>
<dbReference type="InterPro" id="IPR002885">
    <property type="entry name" value="PPR_rpt"/>
</dbReference>
<proteinExistence type="inferred from homology"/>
<dbReference type="PANTHER" id="PTHR47447:SF22">
    <property type="entry name" value="TETRATRICOPEPTIDE-LIKE HELICAL DOMAIN SUPERFAMILY"/>
    <property type="match status" value="1"/>
</dbReference>
<evidence type="ECO:0008006" key="7">
    <source>
        <dbReference type="Google" id="ProtNLM"/>
    </source>
</evidence>
<dbReference type="Proteomes" id="UP000008827">
    <property type="component" value="Chromosome 6"/>
</dbReference>
<dbReference type="GO" id="GO:0005739">
    <property type="term" value="C:mitochondrion"/>
    <property type="evidence" value="ECO:0000318"/>
    <property type="project" value="GO_Central"/>
</dbReference>
<evidence type="ECO:0000313" key="4">
    <source>
        <dbReference type="EMBL" id="KRH54581.1"/>
    </source>
</evidence>
<keyword evidence="6" id="KW-1185">Reference proteome</keyword>
<dbReference type="AlphaFoldDB" id="A0A0R0JRB2"/>
<feature type="repeat" description="PPR" evidence="3">
    <location>
        <begin position="308"/>
        <end position="342"/>
    </location>
</feature>
<keyword evidence="2" id="KW-0677">Repeat</keyword>
<evidence type="ECO:0000256" key="3">
    <source>
        <dbReference type="PROSITE-ProRule" id="PRU00708"/>
    </source>
</evidence>
<dbReference type="EnsemblPlants" id="KRH54581">
    <property type="protein sequence ID" value="KRH54581"/>
    <property type="gene ID" value="GLYMA_06G196100"/>
</dbReference>
<dbReference type="NCBIfam" id="TIGR00756">
    <property type="entry name" value="PPR"/>
    <property type="match status" value="7"/>
</dbReference>
<feature type="repeat" description="PPR" evidence="3">
    <location>
        <begin position="378"/>
        <end position="412"/>
    </location>
</feature>
<dbReference type="PROSITE" id="PS51375">
    <property type="entry name" value="PPR"/>
    <property type="match status" value="7"/>
</dbReference>
<dbReference type="OMA" id="YTTMICA"/>
<accession>A0A0R0JRB2</accession>
<dbReference type="Pfam" id="PF12854">
    <property type="entry name" value="PPR_1"/>
    <property type="match status" value="1"/>
</dbReference>
<dbReference type="InterPro" id="IPR011990">
    <property type="entry name" value="TPR-like_helical_dom_sf"/>
</dbReference>
<feature type="repeat" description="PPR" evidence="3">
    <location>
        <begin position="273"/>
        <end position="307"/>
    </location>
</feature>
<gene>
    <name evidence="4" type="ORF">GLYMA_06G196100</name>
</gene>
<dbReference type="GO" id="GO:0000963">
    <property type="term" value="P:mitochondrial RNA processing"/>
    <property type="evidence" value="ECO:0000318"/>
    <property type="project" value="GO_Central"/>
</dbReference>
<dbReference type="InParanoid" id="A0A0R0JRB2"/>
<dbReference type="Pfam" id="PF01535">
    <property type="entry name" value="PPR"/>
    <property type="match status" value="3"/>
</dbReference>
<feature type="repeat" description="PPR" evidence="3">
    <location>
        <begin position="131"/>
        <end position="165"/>
    </location>
</feature>
<dbReference type="GO" id="GO:0008380">
    <property type="term" value="P:RNA splicing"/>
    <property type="evidence" value="ECO:0000318"/>
    <property type="project" value="GO_Central"/>
</dbReference>
<evidence type="ECO:0000256" key="2">
    <source>
        <dbReference type="ARBA" id="ARBA00022737"/>
    </source>
</evidence>
<reference evidence="4" key="3">
    <citation type="submission" date="2018-07" db="EMBL/GenBank/DDBJ databases">
        <title>WGS assembly of Glycine max.</title>
        <authorList>
            <person name="Schmutz J."/>
            <person name="Cannon S."/>
            <person name="Schlueter J."/>
            <person name="Ma J."/>
            <person name="Mitros T."/>
            <person name="Nelson W."/>
            <person name="Hyten D."/>
            <person name="Song Q."/>
            <person name="Thelen J."/>
            <person name="Cheng J."/>
            <person name="Xu D."/>
            <person name="Hellsten U."/>
            <person name="May G."/>
            <person name="Yu Y."/>
            <person name="Sakurai T."/>
            <person name="Umezawa T."/>
            <person name="Bhattacharyya M."/>
            <person name="Sandhu D."/>
            <person name="Valliyodan B."/>
            <person name="Lindquist E."/>
            <person name="Peto M."/>
            <person name="Grant D."/>
            <person name="Shu S."/>
            <person name="Goodstein D."/>
            <person name="Barry K."/>
            <person name="Futrell-Griggs M."/>
            <person name="Abernathy B."/>
            <person name="Du J."/>
            <person name="Tian Z."/>
            <person name="Zhu L."/>
            <person name="Gill N."/>
            <person name="Joshi T."/>
            <person name="Libault M."/>
            <person name="Sethuraman A."/>
            <person name="Zhang X."/>
            <person name="Shinozaki K."/>
            <person name="Nguyen H."/>
            <person name="Wing R."/>
            <person name="Cregan P."/>
            <person name="Specht J."/>
            <person name="Grimwood J."/>
            <person name="Rokhsar D."/>
            <person name="Stacey G."/>
            <person name="Shoemaker R."/>
            <person name="Jackson S."/>
        </authorList>
    </citation>
    <scope>NUCLEOTIDE SEQUENCE</scope>
    <source>
        <tissue evidence="4">Callus</tissue>
    </source>
</reference>
<feature type="repeat" description="PPR" evidence="3">
    <location>
        <begin position="343"/>
        <end position="377"/>
    </location>
</feature>
<feature type="repeat" description="PPR" evidence="3">
    <location>
        <begin position="238"/>
        <end position="272"/>
    </location>
</feature>
<protein>
    <recommendedName>
        <fullName evidence="7">Pentacotripeptide-repeat region of PRORP domain-containing protein</fullName>
    </recommendedName>
</protein>
<reference evidence="4 5" key="1">
    <citation type="journal article" date="2010" name="Nature">
        <title>Genome sequence of the palaeopolyploid soybean.</title>
        <authorList>
            <person name="Schmutz J."/>
            <person name="Cannon S.B."/>
            <person name="Schlueter J."/>
            <person name="Ma J."/>
            <person name="Mitros T."/>
            <person name="Nelson W."/>
            <person name="Hyten D.L."/>
            <person name="Song Q."/>
            <person name="Thelen J.J."/>
            <person name="Cheng J."/>
            <person name="Xu D."/>
            <person name="Hellsten U."/>
            <person name="May G.D."/>
            <person name="Yu Y."/>
            <person name="Sakurai T."/>
            <person name="Umezawa T."/>
            <person name="Bhattacharyya M.K."/>
            <person name="Sandhu D."/>
            <person name="Valliyodan B."/>
            <person name="Lindquist E."/>
            <person name="Peto M."/>
            <person name="Grant D."/>
            <person name="Shu S."/>
            <person name="Goodstein D."/>
            <person name="Barry K."/>
            <person name="Futrell-Griggs M."/>
            <person name="Abernathy B."/>
            <person name="Du J."/>
            <person name="Tian Z."/>
            <person name="Zhu L."/>
            <person name="Gill N."/>
            <person name="Joshi T."/>
            <person name="Libault M."/>
            <person name="Sethuraman A."/>
            <person name="Zhang X.-C."/>
            <person name="Shinozaki K."/>
            <person name="Nguyen H.T."/>
            <person name="Wing R.A."/>
            <person name="Cregan P."/>
            <person name="Specht J."/>
            <person name="Grimwood J."/>
            <person name="Rokhsar D."/>
            <person name="Stacey G."/>
            <person name="Shoemaker R.C."/>
            <person name="Jackson S.A."/>
        </authorList>
    </citation>
    <scope>NUCLEOTIDE SEQUENCE</scope>
    <source>
        <strain evidence="5">cv. Williams 82</strain>
        <tissue evidence="4">Callus</tissue>
    </source>
</reference>
<evidence type="ECO:0000313" key="6">
    <source>
        <dbReference type="Proteomes" id="UP000008827"/>
    </source>
</evidence>
<dbReference type="Gene3D" id="1.25.40.10">
    <property type="entry name" value="Tetratricopeptide repeat domain"/>
    <property type="match status" value="5"/>
</dbReference>
<dbReference type="SUPFAM" id="SSF81901">
    <property type="entry name" value="HCP-like"/>
    <property type="match status" value="1"/>
</dbReference>
<sequence length="532" mass="59261">MLKLVRRKGIPIINIALKQPSSPFSTSTSDANAIIHILTSSDTFAEATFLTKQHLQNSRKHRTLCSSIFQSLNRAKLTPQAFDVLVLAFCQLGLVEEALWQRASSWHRQDPDFDSLWEVYGDMMSRGFCPTVITYGILMNCCCAQGDFSNARRVSNEILERGIEPNVVIYTILIRVFCNEGQMGEAEDVFGRMRESGVVTPNLYTYKTLIMDVLRKMGDLKAARNCFGYMAEFDVVPNAHAYNSLIDGYCKAGNLPEAMQLRVEMERCGIFPDVVTYNILIKGLCGSGRLEEATSLIEKMDEVAVLANSATYNVVIDGFYKTGDMEKAIEACSQTTERKIEPNVITFSTLIDGFCQKGNVKAAMGLYTEMVIKGIVPDVVTYTALIDGHCKVGKTKEAFRLHKEMLDAGLTPNVFTVSCVIDGLLKDGKTNDAIKLFLEKTGAGCPGGKIDSRFCSLNSVMYAILIQGLCKDGWIFKAHFQSKHMIDVMMLHADMVKMGVMQNTCIYHVLSRGYRENGYLKSALMCSEHLEE</sequence>
<dbReference type="Pfam" id="PF13041">
    <property type="entry name" value="PPR_2"/>
    <property type="match status" value="3"/>
</dbReference>
<feature type="repeat" description="PPR" evidence="3">
    <location>
        <begin position="166"/>
        <end position="200"/>
    </location>
</feature>
<dbReference type="PANTHER" id="PTHR47447">
    <property type="entry name" value="OS03G0856100 PROTEIN"/>
    <property type="match status" value="1"/>
</dbReference>
<evidence type="ECO:0000313" key="5">
    <source>
        <dbReference type="EnsemblPlants" id="KRH54581"/>
    </source>
</evidence>
<reference evidence="5" key="2">
    <citation type="submission" date="2018-02" db="UniProtKB">
        <authorList>
            <consortium name="EnsemblPlants"/>
        </authorList>
    </citation>
    <scope>IDENTIFICATION</scope>
    <source>
        <strain evidence="5">Williams 82</strain>
    </source>
</reference>
<dbReference type="SMR" id="A0A0R0JRB2"/>
<dbReference type="PaxDb" id="3847-GLYMA06G21111.1"/>
<name>A0A0R0JRB2_SOYBN</name>
<comment type="similarity">
    <text evidence="1">Belongs to the PPR family. P subfamily.</text>
</comment>
<dbReference type="FunCoup" id="A0A0R0JRB2">
    <property type="interactions" value="2"/>
</dbReference>
<dbReference type="EMBL" id="CM000839">
    <property type="protein sequence ID" value="KRH54581.1"/>
    <property type="molecule type" value="Genomic_DNA"/>
</dbReference>
<organism evidence="4">
    <name type="scientific">Glycine max</name>
    <name type="common">Soybean</name>
    <name type="synonym">Glycine hispida</name>
    <dbReference type="NCBI Taxonomy" id="3847"/>
    <lineage>
        <taxon>Eukaryota</taxon>
        <taxon>Viridiplantae</taxon>
        <taxon>Streptophyta</taxon>
        <taxon>Embryophyta</taxon>
        <taxon>Tracheophyta</taxon>
        <taxon>Spermatophyta</taxon>
        <taxon>Magnoliopsida</taxon>
        <taxon>eudicotyledons</taxon>
        <taxon>Gunneridae</taxon>
        <taxon>Pentapetalae</taxon>
        <taxon>rosids</taxon>
        <taxon>fabids</taxon>
        <taxon>Fabales</taxon>
        <taxon>Fabaceae</taxon>
        <taxon>Papilionoideae</taxon>
        <taxon>50 kb inversion clade</taxon>
        <taxon>NPAAA clade</taxon>
        <taxon>indigoferoid/millettioid clade</taxon>
        <taxon>Phaseoleae</taxon>
        <taxon>Glycine</taxon>
        <taxon>Glycine subgen. Soja</taxon>
    </lineage>
</organism>
<evidence type="ECO:0000256" key="1">
    <source>
        <dbReference type="ARBA" id="ARBA00007626"/>
    </source>
</evidence>
<dbReference type="GO" id="GO:0003729">
    <property type="term" value="F:mRNA binding"/>
    <property type="evidence" value="ECO:0000318"/>
    <property type="project" value="GO_Central"/>
</dbReference>